<protein>
    <submittedName>
        <fullName evidence="3">Response regulator</fullName>
    </submittedName>
</protein>
<dbReference type="InterPro" id="IPR001789">
    <property type="entry name" value="Sig_transdc_resp-reg_receiver"/>
</dbReference>
<evidence type="ECO:0000313" key="4">
    <source>
        <dbReference type="Proteomes" id="UP001626536"/>
    </source>
</evidence>
<keyword evidence="1" id="KW-0597">Phosphoprotein</keyword>
<gene>
    <name evidence="3" type="ORF">RZS28_05570</name>
</gene>
<sequence>MTLALQAAKVSRPRILIVEDEPFIALSLVDALFELGFSIAGCFGDIASAIEFIGREQIDGALLDVNLGSQKIDPVADLLARRACPFIFTTGYGRSGIPSAYADRAVLQKPFGIDDLAGVLEAEFGAVGH</sequence>
<keyword evidence="4" id="KW-1185">Reference proteome</keyword>
<proteinExistence type="predicted"/>
<feature type="domain" description="Response regulatory" evidence="2">
    <location>
        <begin position="14"/>
        <end position="124"/>
    </location>
</feature>
<dbReference type="InterPro" id="IPR011006">
    <property type="entry name" value="CheY-like_superfamily"/>
</dbReference>
<reference evidence="3 4" key="1">
    <citation type="submission" date="2023-10" db="EMBL/GenBank/DDBJ databases">
        <title>Novel methanotroph of the genus Methylocapsa from a subarctic wetland.</title>
        <authorList>
            <person name="Belova S.E."/>
            <person name="Oshkin I.Y."/>
            <person name="Miroshnikov K."/>
            <person name="Dedysh S.N."/>
        </authorList>
    </citation>
    <scope>NUCLEOTIDE SEQUENCE [LARGE SCALE GENOMIC DNA]</scope>
    <source>
        <strain evidence="3 4">RX1</strain>
    </source>
</reference>
<dbReference type="Proteomes" id="UP001626536">
    <property type="component" value="Chromosome"/>
</dbReference>
<dbReference type="Gene3D" id="3.40.50.2300">
    <property type="match status" value="1"/>
</dbReference>
<organism evidence="3 4">
    <name type="scientific">Methylocapsa polymorpha</name>
    <dbReference type="NCBI Taxonomy" id="3080828"/>
    <lineage>
        <taxon>Bacteria</taxon>
        <taxon>Pseudomonadati</taxon>
        <taxon>Pseudomonadota</taxon>
        <taxon>Alphaproteobacteria</taxon>
        <taxon>Hyphomicrobiales</taxon>
        <taxon>Beijerinckiaceae</taxon>
        <taxon>Methylocapsa</taxon>
    </lineage>
</organism>
<dbReference type="PROSITE" id="PS50110">
    <property type="entry name" value="RESPONSE_REGULATORY"/>
    <property type="match status" value="1"/>
</dbReference>
<dbReference type="SUPFAM" id="SSF52172">
    <property type="entry name" value="CheY-like"/>
    <property type="match status" value="1"/>
</dbReference>
<name>A0ABZ0HU11_9HYPH</name>
<feature type="modified residue" description="4-aspartylphosphate" evidence="1">
    <location>
        <position position="64"/>
    </location>
</feature>
<evidence type="ECO:0000313" key="3">
    <source>
        <dbReference type="EMBL" id="WOJ90757.1"/>
    </source>
</evidence>
<dbReference type="SMART" id="SM00448">
    <property type="entry name" value="REC"/>
    <property type="match status" value="1"/>
</dbReference>
<dbReference type="EMBL" id="CP136862">
    <property type="protein sequence ID" value="WOJ90757.1"/>
    <property type="molecule type" value="Genomic_DNA"/>
</dbReference>
<evidence type="ECO:0000256" key="1">
    <source>
        <dbReference type="PROSITE-ProRule" id="PRU00169"/>
    </source>
</evidence>
<accession>A0ABZ0HU11</accession>
<dbReference type="RefSeq" id="WP_407340344.1">
    <property type="nucleotide sequence ID" value="NZ_CP136862.1"/>
</dbReference>
<evidence type="ECO:0000259" key="2">
    <source>
        <dbReference type="PROSITE" id="PS50110"/>
    </source>
</evidence>